<accession>A0A392P5S8</accession>
<evidence type="ECO:0000313" key="1">
    <source>
        <dbReference type="EMBL" id="MCI06799.1"/>
    </source>
</evidence>
<sequence>MGSQEDNGDFCLRYHVGHM</sequence>
<name>A0A392P5S8_9FABA</name>
<evidence type="ECO:0000313" key="2">
    <source>
        <dbReference type="Proteomes" id="UP000265520"/>
    </source>
</evidence>
<dbReference type="AlphaFoldDB" id="A0A392P5S8"/>
<reference evidence="1 2" key="1">
    <citation type="journal article" date="2018" name="Front. Plant Sci.">
        <title>Red Clover (Trifolium pratense) and Zigzag Clover (T. medium) - A Picture of Genomic Similarities and Differences.</title>
        <authorList>
            <person name="Dluhosova J."/>
            <person name="Istvanek J."/>
            <person name="Nedelnik J."/>
            <person name="Repkova J."/>
        </authorList>
    </citation>
    <scope>NUCLEOTIDE SEQUENCE [LARGE SCALE GENOMIC DNA]</scope>
    <source>
        <strain evidence="2">cv. 10/8</strain>
        <tissue evidence="1">Leaf</tissue>
    </source>
</reference>
<feature type="non-terminal residue" evidence="1">
    <location>
        <position position="19"/>
    </location>
</feature>
<proteinExistence type="predicted"/>
<protein>
    <submittedName>
        <fullName evidence="1">Uncharacterized protein</fullName>
    </submittedName>
</protein>
<keyword evidence="2" id="KW-1185">Reference proteome</keyword>
<organism evidence="1 2">
    <name type="scientific">Trifolium medium</name>
    <dbReference type="NCBI Taxonomy" id="97028"/>
    <lineage>
        <taxon>Eukaryota</taxon>
        <taxon>Viridiplantae</taxon>
        <taxon>Streptophyta</taxon>
        <taxon>Embryophyta</taxon>
        <taxon>Tracheophyta</taxon>
        <taxon>Spermatophyta</taxon>
        <taxon>Magnoliopsida</taxon>
        <taxon>eudicotyledons</taxon>
        <taxon>Gunneridae</taxon>
        <taxon>Pentapetalae</taxon>
        <taxon>rosids</taxon>
        <taxon>fabids</taxon>
        <taxon>Fabales</taxon>
        <taxon>Fabaceae</taxon>
        <taxon>Papilionoideae</taxon>
        <taxon>50 kb inversion clade</taxon>
        <taxon>NPAAA clade</taxon>
        <taxon>Hologalegina</taxon>
        <taxon>IRL clade</taxon>
        <taxon>Trifolieae</taxon>
        <taxon>Trifolium</taxon>
    </lineage>
</organism>
<comment type="caution">
    <text evidence="1">The sequence shown here is derived from an EMBL/GenBank/DDBJ whole genome shotgun (WGS) entry which is preliminary data.</text>
</comment>
<dbReference type="EMBL" id="LXQA010063098">
    <property type="protein sequence ID" value="MCI06799.1"/>
    <property type="molecule type" value="Genomic_DNA"/>
</dbReference>
<dbReference type="Proteomes" id="UP000265520">
    <property type="component" value="Unassembled WGS sequence"/>
</dbReference>